<evidence type="ECO:0000259" key="1">
    <source>
        <dbReference type="Pfam" id="PF00501"/>
    </source>
</evidence>
<proteinExistence type="predicted"/>
<dbReference type="Pfam" id="PF00501">
    <property type="entry name" value="AMP-binding"/>
    <property type="match status" value="1"/>
</dbReference>
<dbReference type="AlphaFoldDB" id="H1SAF0"/>
<dbReference type="GO" id="GO:0005737">
    <property type="term" value="C:cytoplasm"/>
    <property type="evidence" value="ECO:0007669"/>
    <property type="project" value="TreeGrafter"/>
</dbReference>
<dbReference type="PROSITE" id="PS00455">
    <property type="entry name" value="AMP_BINDING"/>
    <property type="match status" value="1"/>
</dbReference>
<dbReference type="InterPro" id="IPR000873">
    <property type="entry name" value="AMP-dep_synth/lig_dom"/>
</dbReference>
<protein>
    <submittedName>
        <fullName evidence="2">D-alanine--poly(Phosphoribitol) ligase subunit 1</fullName>
    </submittedName>
</protein>
<dbReference type="InterPro" id="IPR042099">
    <property type="entry name" value="ANL_N_sf"/>
</dbReference>
<dbReference type="Proteomes" id="UP000005808">
    <property type="component" value="Unassembled WGS sequence"/>
</dbReference>
<evidence type="ECO:0000313" key="2">
    <source>
        <dbReference type="EMBL" id="EHP40423.1"/>
    </source>
</evidence>
<evidence type="ECO:0000313" key="3">
    <source>
        <dbReference type="Proteomes" id="UP000005808"/>
    </source>
</evidence>
<dbReference type="EMBL" id="AHJE01000065">
    <property type="protein sequence ID" value="EHP40423.1"/>
    <property type="molecule type" value="Genomic_DNA"/>
</dbReference>
<dbReference type="InterPro" id="IPR020845">
    <property type="entry name" value="AMP-binding_CS"/>
</dbReference>
<dbReference type="InterPro" id="IPR045851">
    <property type="entry name" value="AMP-bd_C_sf"/>
</dbReference>
<reference evidence="2 3" key="1">
    <citation type="journal article" date="2012" name="J. Bacteriol.">
        <title>De Novo Genome Project of Cupriavidus basilensis OR16.</title>
        <authorList>
            <person name="Cserhati M."/>
            <person name="Kriszt B."/>
            <person name="Szoboszlay S."/>
            <person name="Toth A."/>
            <person name="Szabo I."/>
            <person name="Tancsics A."/>
            <person name="Nagy I."/>
            <person name="Horvath B."/>
            <person name="Nagy I."/>
            <person name="Kukolya J."/>
        </authorList>
    </citation>
    <scope>NUCLEOTIDE SEQUENCE [LARGE SCALE GENOMIC DNA]</scope>
    <source>
        <strain evidence="2 3">OR16</strain>
    </source>
</reference>
<keyword evidence="2" id="KW-0436">Ligase</keyword>
<dbReference type="PANTHER" id="PTHR45527">
    <property type="entry name" value="NONRIBOSOMAL PEPTIDE SYNTHETASE"/>
    <property type="match status" value="1"/>
</dbReference>
<dbReference type="GO" id="GO:0016874">
    <property type="term" value="F:ligase activity"/>
    <property type="evidence" value="ECO:0007669"/>
    <property type="project" value="UniProtKB-KW"/>
</dbReference>
<sequence length="502" mass="56226">MPTHHYNLGLLFDELLATHAQRPALRYPEREYEYREVAQWVDQLTAVLLSKGLRRGDVIAIGHNKRPLSYALMLAALRLGIAYVNIDVASPMARTSSMLQVSGASLLFFDAPDYQTTMEELASIQGCQLLVLADDQLPQVTDAERQEQLRLSRMVDGACIAYIMFTSGSTGVPKGVAVTHQNVLHFISWGQNRFSITDQDNFANLSPMYFDNSAFDFFVGMFSGASLSPVPREILASPYDLVAYVGKMACTIWFSVPSLLIYLMAMKALTADALPLLRTIVFGGEGYPKVELKRLYDIFSRQAELVNVYGPTECTCICSAYTLADEDFHEMEGLPSLGHLNSNFDYRILNDEDLDAVSGELCLIGPNVAAGYFNDLQRTTDAFHTLSESTRYMKRMYRTGDLVRETDGKLYFIGRKDNQIKHMGYRIELEEIEHALVKLSDVSQAAVIYHRANAAYGKLVGFVACSDRVDYMMPNKLVLMPKLPKNSNGKIDRQQLRALVGN</sequence>
<dbReference type="Gene3D" id="3.30.300.30">
    <property type="match status" value="2"/>
</dbReference>
<dbReference type="GO" id="GO:0044550">
    <property type="term" value="P:secondary metabolite biosynthetic process"/>
    <property type="evidence" value="ECO:0007669"/>
    <property type="project" value="TreeGrafter"/>
</dbReference>
<dbReference type="Gene3D" id="3.40.50.12780">
    <property type="entry name" value="N-terminal domain of ligase-like"/>
    <property type="match status" value="1"/>
</dbReference>
<comment type="caution">
    <text evidence="2">The sequence shown here is derived from an EMBL/GenBank/DDBJ whole genome shotgun (WGS) entry which is preliminary data.</text>
</comment>
<gene>
    <name evidence="2" type="ORF">OR16_25403</name>
</gene>
<dbReference type="OrthoDB" id="9154499at2"/>
<dbReference type="RefSeq" id="WP_006160496.1">
    <property type="nucleotide sequence ID" value="NZ_AHJE01000065.1"/>
</dbReference>
<dbReference type="SUPFAM" id="SSF56801">
    <property type="entry name" value="Acetyl-CoA synthetase-like"/>
    <property type="match status" value="1"/>
</dbReference>
<accession>H1SAF0</accession>
<organism evidence="2 3">
    <name type="scientific">Cupriavidus basilensis OR16</name>
    <dbReference type="NCBI Taxonomy" id="1127483"/>
    <lineage>
        <taxon>Bacteria</taxon>
        <taxon>Pseudomonadati</taxon>
        <taxon>Pseudomonadota</taxon>
        <taxon>Betaproteobacteria</taxon>
        <taxon>Burkholderiales</taxon>
        <taxon>Burkholderiaceae</taxon>
        <taxon>Cupriavidus</taxon>
    </lineage>
</organism>
<dbReference type="GO" id="GO:0031177">
    <property type="term" value="F:phosphopantetheine binding"/>
    <property type="evidence" value="ECO:0007669"/>
    <property type="project" value="TreeGrafter"/>
</dbReference>
<feature type="domain" description="AMP-dependent synthetase/ligase" evidence="1">
    <location>
        <begin position="15"/>
        <end position="373"/>
    </location>
</feature>
<dbReference type="GO" id="GO:0043041">
    <property type="term" value="P:amino acid activation for nonribosomal peptide biosynthetic process"/>
    <property type="evidence" value="ECO:0007669"/>
    <property type="project" value="TreeGrafter"/>
</dbReference>
<dbReference type="PANTHER" id="PTHR45527:SF1">
    <property type="entry name" value="FATTY ACID SYNTHASE"/>
    <property type="match status" value="1"/>
</dbReference>
<name>H1SAF0_9BURK</name>
<dbReference type="PATRIC" id="fig|1127483.3.peg.5080"/>